<dbReference type="Proteomes" id="UP000275846">
    <property type="component" value="Unassembled WGS sequence"/>
</dbReference>
<proteinExistence type="predicted"/>
<organism evidence="4">
    <name type="scientific">Schistocephalus solidus</name>
    <name type="common">Tapeworm</name>
    <dbReference type="NCBI Taxonomy" id="70667"/>
    <lineage>
        <taxon>Eukaryota</taxon>
        <taxon>Metazoa</taxon>
        <taxon>Spiralia</taxon>
        <taxon>Lophotrochozoa</taxon>
        <taxon>Platyhelminthes</taxon>
        <taxon>Cestoda</taxon>
        <taxon>Eucestoda</taxon>
        <taxon>Diphyllobothriidea</taxon>
        <taxon>Diphyllobothriidae</taxon>
        <taxon>Schistocephalus</taxon>
    </lineage>
</organism>
<evidence type="ECO:0000313" key="4">
    <source>
        <dbReference type="WBParaSite" id="SSLN_0000508501-mRNA-1"/>
    </source>
</evidence>
<evidence type="ECO:0000313" key="3">
    <source>
        <dbReference type="Proteomes" id="UP000275846"/>
    </source>
</evidence>
<evidence type="ECO:0000313" key="2">
    <source>
        <dbReference type="EMBL" id="VDL91311.1"/>
    </source>
</evidence>
<evidence type="ECO:0000256" key="1">
    <source>
        <dbReference type="SAM" id="MobiDB-lite"/>
    </source>
</evidence>
<dbReference type="EMBL" id="UYSU01033054">
    <property type="protein sequence ID" value="VDL91311.1"/>
    <property type="molecule type" value="Genomic_DNA"/>
</dbReference>
<gene>
    <name evidence="2" type="ORF">SSLN_LOCUS4926</name>
</gene>
<name>A0A183SL28_SCHSO</name>
<accession>A0A183SL28</accession>
<reference evidence="2 3" key="2">
    <citation type="submission" date="2018-11" db="EMBL/GenBank/DDBJ databases">
        <authorList>
            <consortium name="Pathogen Informatics"/>
        </authorList>
    </citation>
    <scope>NUCLEOTIDE SEQUENCE [LARGE SCALE GENOMIC DNA]</scope>
    <source>
        <strain evidence="2 3">NST_G2</strain>
    </source>
</reference>
<feature type="compositionally biased region" description="Acidic residues" evidence="1">
    <location>
        <begin position="1"/>
        <end position="37"/>
    </location>
</feature>
<dbReference type="WBParaSite" id="SSLN_0000508501-mRNA-1">
    <property type="protein sequence ID" value="SSLN_0000508501-mRNA-1"/>
    <property type="gene ID" value="SSLN_0000508501"/>
</dbReference>
<feature type="region of interest" description="Disordered" evidence="1">
    <location>
        <begin position="1"/>
        <end position="44"/>
    </location>
</feature>
<dbReference type="AlphaFoldDB" id="A0A183SL28"/>
<sequence>MDEPMEEEEEEEEEEDEDEEDEEEDEEDEEEKEEEEECHQSKAGRLRVLRWTEDPEHPITIALIKNTGDGDTMFNCALAAPRPFSGLAVGGCVVHQTADKIPPGNCILPFLHPLLEIEFRVNFDYVSSAPPSTRWYESVDDDFRSELELGSLSFALLCCFSHGENLGCKKERLNLAGLCSEFKHSLGDCRVCTTSPIDG</sequence>
<reference evidence="4" key="1">
    <citation type="submission" date="2016-06" db="UniProtKB">
        <authorList>
            <consortium name="WormBaseParasite"/>
        </authorList>
    </citation>
    <scope>IDENTIFICATION</scope>
</reference>
<protein>
    <submittedName>
        <fullName evidence="4">Nucleoplasmin domain-containing protein</fullName>
    </submittedName>
</protein>
<keyword evidence="3" id="KW-1185">Reference proteome</keyword>